<proteinExistence type="predicted"/>
<dbReference type="Proteomes" id="UP001516400">
    <property type="component" value="Unassembled WGS sequence"/>
</dbReference>
<dbReference type="EMBL" id="JABFTP020000185">
    <property type="protein sequence ID" value="KAL3287280.1"/>
    <property type="molecule type" value="Genomic_DNA"/>
</dbReference>
<dbReference type="AlphaFoldDB" id="A0ABD2P8Q7"/>
<organism evidence="1 2">
    <name type="scientific">Cryptolaemus montrouzieri</name>
    <dbReference type="NCBI Taxonomy" id="559131"/>
    <lineage>
        <taxon>Eukaryota</taxon>
        <taxon>Metazoa</taxon>
        <taxon>Ecdysozoa</taxon>
        <taxon>Arthropoda</taxon>
        <taxon>Hexapoda</taxon>
        <taxon>Insecta</taxon>
        <taxon>Pterygota</taxon>
        <taxon>Neoptera</taxon>
        <taxon>Endopterygota</taxon>
        <taxon>Coleoptera</taxon>
        <taxon>Polyphaga</taxon>
        <taxon>Cucujiformia</taxon>
        <taxon>Coccinelloidea</taxon>
        <taxon>Coccinellidae</taxon>
        <taxon>Scymninae</taxon>
        <taxon>Scymnini</taxon>
        <taxon>Cryptolaemus</taxon>
    </lineage>
</organism>
<name>A0ABD2P8Q7_9CUCU</name>
<reference evidence="1 2" key="1">
    <citation type="journal article" date="2021" name="BMC Biol.">
        <title>Horizontally acquired antibacterial genes associated with adaptive radiation of ladybird beetles.</title>
        <authorList>
            <person name="Li H.S."/>
            <person name="Tang X.F."/>
            <person name="Huang Y.H."/>
            <person name="Xu Z.Y."/>
            <person name="Chen M.L."/>
            <person name="Du X.Y."/>
            <person name="Qiu B.Y."/>
            <person name="Chen P.T."/>
            <person name="Zhang W."/>
            <person name="Slipinski A."/>
            <person name="Escalona H.E."/>
            <person name="Waterhouse R.M."/>
            <person name="Zwick A."/>
            <person name="Pang H."/>
        </authorList>
    </citation>
    <scope>NUCLEOTIDE SEQUENCE [LARGE SCALE GENOMIC DNA]</scope>
    <source>
        <strain evidence="1">SYSU2018</strain>
    </source>
</reference>
<accession>A0ABD2P8Q7</accession>
<evidence type="ECO:0000313" key="1">
    <source>
        <dbReference type="EMBL" id="KAL3287280.1"/>
    </source>
</evidence>
<protein>
    <submittedName>
        <fullName evidence="1">Uncharacterized protein</fullName>
    </submittedName>
</protein>
<gene>
    <name evidence="1" type="ORF">HHI36_001756</name>
</gene>
<comment type="caution">
    <text evidence="1">The sequence shown here is derived from an EMBL/GenBank/DDBJ whole genome shotgun (WGS) entry which is preliminary data.</text>
</comment>
<sequence>MQFMLVKTRQLLASTMTGHKSDCNLAKKSNTSNQIVALVSHFIAENHEFDYGSPALLCLEENLSKRQFKEMVYVQKTPNKVYNKRDTNGYSVVFGNLINFIKLPPPRQY</sequence>
<evidence type="ECO:0000313" key="2">
    <source>
        <dbReference type="Proteomes" id="UP001516400"/>
    </source>
</evidence>
<keyword evidence="2" id="KW-1185">Reference proteome</keyword>